<name>A0A9P4ISL8_9PEZI</name>
<evidence type="ECO:0000313" key="2">
    <source>
        <dbReference type="EMBL" id="KAF2147755.1"/>
    </source>
</evidence>
<accession>A0A9P4ISL8</accession>
<feature type="compositionally biased region" description="Basic and acidic residues" evidence="1">
    <location>
        <begin position="141"/>
        <end position="150"/>
    </location>
</feature>
<feature type="region of interest" description="Disordered" evidence="1">
    <location>
        <begin position="122"/>
        <end position="150"/>
    </location>
</feature>
<dbReference type="Proteomes" id="UP000799439">
    <property type="component" value="Unassembled WGS sequence"/>
</dbReference>
<dbReference type="AlphaFoldDB" id="A0A9P4ISL8"/>
<evidence type="ECO:0000256" key="1">
    <source>
        <dbReference type="SAM" id="MobiDB-lite"/>
    </source>
</evidence>
<reference evidence="2" key="1">
    <citation type="journal article" date="2020" name="Stud. Mycol.">
        <title>101 Dothideomycetes genomes: a test case for predicting lifestyles and emergence of pathogens.</title>
        <authorList>
            <person name="Haridas S."/>
            <person name="Albert R."/>
            <person name="Binder M."/>
            <person name="Bloem J."/>
            <person name="Labutti K."/>
            <person name="Salamov A."/>
            <person name="Andreopoulos B."/>
            <person name="Baker S."/>
            <person name="Barry K."/>
            <person name="Bills G."/>
            <person name="Bluhm B."/>
            <person name="Cannon C."/>
            <person name="Castanera R."/>
            <person name="Culley D."/>
            <person name="Daum C."/>
            <person name="Ezra D."/>
            <person name="Gonzalez J."/>
            <person name="Henrissat B."/>
            <person name="Kuo A."/>
            <person name="Liang C."/>
            <person name="Lipzen A."/>
            <person name="Lutzoni F."/>
            <person name="Magnuson J."/>
            <person name="Mondo S."/>
            <person name="Nolan M."/>
            <person name="Ohm R."/>
            <person name="Pangilinan J."/>
            <person name="Park H.-J."/>
            <person name="Ramirez L."/>
            <person name="Alfaro M."/>
            <person name="Sun H."/>
            <person name="Tritt A."/>
            <person name="Yoshinaga Y."/>
            <person name="Zwiers L.-H."/>
            <person name="Turgeon B."/>
            <person name="Goodwin S."/>
            <person name="Spatafora J."/>
            <person name="Crous P."/>
            <person name="Grigoriev I."/>
        </authorList>
    </citation>
    <scope>NUCLEOTIDE SEQUENCE</scope>
    <source>
        <strain evidence="2">CBS 260.36</strain>
    </source>
</reference>
<keyword evidence="3" id="KW-1185">Reference proteome</keyword>
<evidence type="ECO:0000313" key="3">
    <source>
        <dbReference type="Proteomes" id="UP000799439"/>
    </source>
</evidence>
<gene>
    <name evidence="2" type="ORF">K461DRAFT_283340</name>
</gene>
<sequence>MFLQQPSHIYQCSPSRISQQAASTTAQRRSNLGERGTPDHNVIFNDPSKPYHRQDPWSTFQPVHKSHVDPDLTDRPINTSDPLHDPTRNWYQGMSARQIGKRPRIEPDVGQQKWSVSQLYGLDSTRSFPKKPSRYDYSTDEYWREEAQGG</sequence>
<feature type="region of interest" description="Disordered" evidence="1">
    <location>
        <begin position="14"/>
        <end position="90"/>
    </location>
</feature>
<comment type="caution">
    <text evidence="2">The sequence shown here is derived from an EMBL/GenBank/DDBJ whole genome shotgun (WGS) entry which is preliminary data.</text>
</comment>
<organism evidence="2 3">
    <name type="scientific">Myriangium duriaei CBS 260.36</name>
    <dbReference type="NCBI Taxonomy" id="1168546"/>
    <lineage>
        <taxon>Eukaryota</taxon>
        <taxon>Fungi</taxon>
        <taxon>Dikarya</taxon>
        <taxon>Ascomycota</taxon>
        <taxon>Pezizomycotina</taxon>
        <taxon>Dothideomycetes</taxon>
        <taxon>Dothideomycetidae</taxon>
        <taxon>Myriangiales</taxon>
        <taxon>Myriangiaceae</taxon>
        <taxon>Myriangium</taxon>
    </lineage>
</organism>
<protein>
    <submittedName>
        <fullName evidence="2">Uncharacterized protein</fullName>
    </submittedName>
</protein>
<feature type="compositionally biased region" description="Polar residues" evidence="1">
    <location>
        <begin position="14"/>
        <end position="30"/>
    </location>
</feature>
<proteinExistence type="predicted"/>
<dbReference type="EMBL" id="ML996095">
    <property type="protein sequence ID" value="KAF2147755.1"/>
    <property type="molecule type" value="Genomic_DNA"/>
</dbReference>